<organism evidence="1 2">
    <name type="scientific">Funneliformis caledonium</name>
    <dbReference type="NCBI Taxonomy" id="1117310"/>
    <lineage>
        <taxon>Eukaryota</taxon>
        <taxon>Fungi</taxon>
        <taxon>Fungi incertae sedis</taxon>
        <taxon>Mucoromycota</taxon>
        <taxon>Glomeromycotina</taxon>
        <taxon>Glomeromycetes</taxon>
        <taxon>Glomerales</taxon>
        <taxon>Glomeraceae</taxon>
        <taxon>Funneliformis</taxon>
    </lineage>
</organism>
<dbReference type="AlphaFoldDB" id="A0A9N9FNT1"/>
<comment type="caution">
    <text evidence="1">The sequence shown here is derived from an EMBL/GenBank/DDBJ whole genome shotgun (WGS) entry which is preliminary data.</text>
</comment>
<dbReference type="OrthoDB" id="2345166at2759"/>
<keyword evidence="2" id="KW-1185">Reference proteome</keyword>
<dbReference type="EMBL" id="CAJVPQ010001404">
    <property type="protein sequence ID" value="CAG8550671.1"/>
    <property type="molecule type" value="Genomic_DNA"/>
</dbReference>
<sequence length="187" mass="21240">MCGIFLDRLEITTHTSVSQRYLSRSISKSIKIDTCNKSPEYSNQKFFCIISAAPYHPYQRCKAQGHVEFFSDFNKDSLFGVITFYQHKYENKVIVDGIFTTDIGIDGIKTSDGRPRYTAELYNEDEEMIFDLTSAVFNNAIQLVSIEKELINLEICGDEGIIGKAVVLKRGGEEIARAEVYRLDPIV</sequence>
<evidence type="ECO:0000313" key="1">
    <source>
        <dbReference type="EMBL" id="CAG8550671.1"/>
    </source>
</evidence>
<proteinExistence type="predicted"/>
<evidence type="ECO:0000313" key="2">
    <source>
        <dbReference type="Proteomes" id="UP000789570"/>
    </source>
</evidence>
<name>A0A9N9FNT1_9GLOM</name>
<protein>
    <submittedName>
        <fullName evidence="1">9001_t:CDS:1</fullName>
    </submittedName>
</protein>
<reference evidence="1" key="1">
    <citation type="submission" date="2021-06" db="EMBL/GenBank/DDBJ databases">
        <authorList>
            <person name="Kallberg Y."/>
            <person name="Tangrot J."/>
            <person name="Rosling A."/>
        </authorList>
    </citation>
    <scope>NUCLEOTIDE SEQUENCE</scope>
    <source>
        <strain evidence="1">UK204</strain>
    </source>
</reference>
<accession>A0A9N9FNT1</accession>
<dbReference type="Proteomes" id="UP000789570">
    <property type="component" value="Unassembled WGS sequence"/>
</dbReference>
<gene>
    <name evidence="1" type="ORF">FCALED_LOCUS6101</name>
</gene>